<dbReference type="EMBL" id="BARW01000595">
    <property type="protein sequence ID" value="GAI66564.1"/>
    <property type="molecule type" value="Genomic_DNA"/>
</dbReference>
<proteinExistence type="predicted"/>
<evidence type="ECO:0000256" key="1">
    <source>
        <dbReference type="SAM" id="MobiDB-lite"/>
    </source>
</evidence>
<protein>
    <submittedName>
        <fullName evidence="2">Uncharacterized protein</fullName>
    </submittedName>
</protein>
<evidence type="ECO:0000313" key="2">
    <source>
        <dbReference type="EMBL" id="GAI66564.1"/>
    </source>
</evidence>
<feature type="region of interest" description="Disordered" evidence="1">
    <location>
        <begin position="107"/>
        <end position="128"/>
    </location>
</feature>
<gene>
    <name evidence="2" type="ORF">S12H4_02427</name>
</gene>
<name>X1SFM4_9ZZZZ</name>
<organism evidence="2">
    <name type="scientific">marine sediment metagenome</name>
    <dbReference type="NCBI Taxonomy" id="412755"/>
    <lineage>
        <taxon>unclassified sequences</taxon>
        <taxon>metagenomes</taxon>
        <taxon>ecological metagenomes</taxon>
    </lineage>
</organism>
<accession>X1SFM4</accession>
<dbReference type="AlphaFoldDB" id="X1SFM4"/>
<comment type="caution">
    <text evidence="2">The sequence shown here is derived from an EMBL/GenBank/DDBJ whole genome shotgun (WGS) entry which is preliminary data.</text>
</comment>
<sequence length="128" mass="13332">METFRIGIGVGKVANAEYTLPTGISGLFGALCDPCAYIAVATLGGVETQQALTVETSYEDADIGANEIALSADGTKIKIGDDLSQKGKGSCPPNLFGQRLQLPINSLRAADESKKPGEPTFTGKLSRL</sequence>
<reference evidence="2" key="1">
    <citation type="journal article" date="2014" name="Front. Microbiol.">
        <title>High frequency of phylogenetically diverse reductive dehalogenase-homologous genes in deep subseafloor sedimentary metagenomes.</title>
        <authorList>
            <person name="Kawai M."/>
            <person name="Futagami T."/>
            <person name="Toyoda A."/>
            <person name="Takaki Y."/>
            <person name="Nishi S."/>
            <person name="Hori S."/>
            <person name="Arai W."/>
            <person name="Tsubouchi T."/>
            <person name="Morono Y."/>
            <person name="Uchiyama I."/>
            <person name="Ito T."/>
            <person name="Fujiyama A."/>
            <person name="Inagaki F."/>
            <person name="Takami H."/>
        </authorList>
    </citation>
    <scope>NUCLEOTIDE SEQUENCE</scope>
    <source>
        <strain evidence="2">Expedition CK06-06</strain>
    </source>
</reference>